<dbReference type="Gene3D" id="3.50.50.60">
    <property type="entry name" value="FAD/NAD(P)-binding domain"/>
    <property type="match status" value="1"/>
</dbReference>
<evidence type="ECO:0000256" key="3">
    <source>
        <dbReference type="ARBA" id="ARBA00010551"/>
    </source>
</evidence>
<dbReference type="Pfam" id="PF01593">
    <property type="entry name" value="Amino_oxidase"/>
    <property type="match status" value="1"/>
</dbReference>
<evidence type="ECO:0000256" key="6">
    <source>
        <dbReference type="ARBA" id="ARBA00022827"/>
    </source>
</evidence>
<dbReference type="PANTHER" id="PTHR42923">
    <property type="entry name" value="PROTOPORPHYRINOGEN OXIDASE"/>
    <property type="match status" value="1"/>
</dbReference>
<accession>A0A4S4KXD1</accession>
<dbReference type="SUPFAM" id="SSF51905">
    <property type="entry name" value="FAD/NAD(P)-binding domain"/>
    <property type="match status" value="1"/>
</dbReference>
<evidence type="ECO:0000313" key="13">
    <source>
        <dbReference type="EMBL" id="THH03061.1"/>
    </source>
</evidence>
<dbReference type="Proteomes" id="UP000308199">
    <property type="component" value="Unassembled WGS sequence"/>
</dbReference>
<dbReference type="OrthoDB" id="438553at2759"/>
<dbReference type="EC" id="1.3.3.4" evidence="4 11"/>
<gene>
    <name evidence="13" type="ORF">EW145_g6562</name>
</gene>
<name>A0A4S4KXD1_9AGAM</name>
<proteinExistence type="inferred from homology"/>
<dbReference type="UniPathway" id="UPA00251">
    <property type="reaction ID" value="UER00324"/>
</dbReference>
<dbReference type="AlphaFoldDB" id="A0A4S4KXD1"/>
<dbReference type="NCBIfam" id="TIGR00562">
    <property type="entry name" value="proto_IX_ox"/>
    <property type="match status" value="1"/>
</dbReference>
<keyword evidence="8 11" id="KW-0350">Heme biosynthesis</keyword>
<sequence length="498" mass="53016">MPPSSIAIIGGGIAGLSSAFYLSRRFPQAAITLFEKSSREGGWINSRRVDVKDGHGNRAQMLLEAGPRTLRSNSGAVLELINLLDLRSSLITTPKTSPAAKHQFLQIPGRPGLTRLPSSLFSLLSLPYASSALVPSILLEAVRPSNKPKGQDDESLGAFLTRRFGAKFERLFGSALVHGIYAADSRMLSTKAAFPMLLEAEKRGNGSLVWGMLRGREKVGLFAGYDVGEVRTLVDNASIFSFFDGMESIPKALKSYLNTAQNVTIKTGVDVNGLRPTTNSEDIEVILGNGETLNASHVVSAIPLPELSKLTSSAPADVLPHLKANPLSSVTVINVVFPPSTRPIHPLGFGYLVPRPAGGYAVPSSGFLGTVFDSCALAAQDTGASGFTKLTVMLGGPHLLTQAHTRMENVLAQLQHHLAPINHLQKGARLPWPVYYEATEHKACIPLLTVGHVGRMNEMKAALKGGPWKGRLEVVGAGVGGVSVGDCVEAGRNVGKDW</sequence>
<evidence type="ECO:0000256" key="5">
    <source>
        <dbReference type="ARBA" id="ARBA00022630"/>
    </source>
</evidence>
<comment type="subcellular location">
    <subcellularLocation>
        <location evidence="11">Mitochondrion inner membrane</location>
    </subcellularLocation>
</comment>
<protein>
    <recommendedName>
        <fullName evidence="4 11">Protoporphyrinogen oxidase</fullName>
        <ecNumber evidence="4 11">1.3.3.4</ecNumber>
    </recommendedName>
</protein>
<feature type="domain" description="Amine oxidase" evidence="12">
    <location>
        <begin position="13"/>
        <end position="492"/>
    </location>
</feature>
<dbReference type="GO" id="GO:0005743">
    <property type="term" value="C:mitochondrial inner membrane"/>
    <property type="evidence" value="ECO:0007669"/>
    <property type="project" value="UniProtKB-SubCell"/>
</dbReference>
<comment type="pathway">
    <text evidence="2 11">Porphyrin-containing compound metabolism; protoporphyrin-IX biosynthesis; protoporphyrin-IX from protoporphyrinogen-IX: step 1/1.</text>
</comment>
<comment type="similarity">
    <text evidence="3 11">Belongs to the protoporphyrinogen/coproporphyrinogen oxidase family. Protoporphyrinogen oxidase subfamily.</text>
</comment>
<organism evidence="13 14">
    <name type="scientific">Phellinidium pouzarii</name>
    <dbReference type="NCBI Taxonomy" id="167371"/>
    <lineage>
        <taxon>Eukaryota</taxon>
        <taxon>Fungi</taxon>
        <taxon>Dikarya</taxon>
        <taxon>Basidiomycota</taxon>
        <taxon>Agaricomycotina</taxon>
        <taxon>Agaricomycetes</taxon>
        <taxon>Hymenochaetales</taxon>
        <taxon>Hymenochaetaceae</taxon>
        <taxon>Phellinidium</taxon>
    </lineage>
</organism>
<evidence type="ECO:0000256" key="10">
    <source>
        <dbReference type="ARBA" id="ARBA00047554"/>
    </source>
</evidence>
<keyword evidence="9 11" id="KW-0627">Porphyrin biosynthesis</keyword>
<evidence type="ECO:0000256" key="9">
    <source>
        <dbReference type="ARBA" id="ARBA00023244"/>
    </source>
</evidence>
<dbReference type="EMBL" id="SGPK01000507">
    <property type="protein sequence ID" value="THH03061.1"/>
    <property type="molecule type" value="Genomic_DNA"/>
</dbReference>
<evidence type="ECO:0000256" key="4">
    <source>
        <dbReference type="ARBA" id="ARBA00012867"/>
    </source>
</evidence>
<dbReference type="InterPro" id="IPR036188">
    <property type="entry name" value="FAD/NAD-bd_sf"/>
</dbReference>
<dbReference type="InterPro" id="IPR002937">
    <property type="entry name" value="Amino_oxidase"/>
</dbReference>
<evidence type="ECO:0000256" key="7">
    <source>
        <dbReference type="ARBA" id="ARBA00023002"/>
    </source>
</evidence>
<evidence type="ECO:0000256" key="8">
    <source>
        <dbReference type="ARBA" id="ARBA00023133"/>
    </source>
</evidence>
<evidence type="ECO:0000313" key="14">
    <source>
        <dbReference type="Proteomes" id="UP000308199"/>
    </source>
</evidence>
<comment type="function">
    <text evidence="1 11">Catalyzes the 6-electron oxidation of protoporphyrinogen-IX to form protoporphyrin-IX.</text>
</comment>
<reference evidence="13 14" key="1">
    <citation type="submission" date="2019-02" db="EMBL/GenBank/DDBJ databases">
        <title>Genome sequencing of the rare red list fungi Phellinidium pouzarii.</title>
        <authorList>
            <person name="Buettner E."/>
            <person name="Kellner H."/>
        </authorList>
    </citation>
    <scope>NUCLEOTIDE SEQUENCE [LARGE SCALE GENOMIC DNA]</scope>
    <source>
        <strain evidence="13 14">DSM 108285</strain>
    </source>
</reference>
<dbReference type="GO" id="GO:0006782">
    <property type="term" value="P:protoporphyrinogen IX biosynthetic process"/>
    <property type="evidence" value="ECO:0007669"/>
    <property type="project" value="UniProtKB-UniRule"/>
</dbReference>
<keyword evidence="6 11" id="KW-0274">FAD</keyword>
<evidence type="ECO:0000256" key="11">
    <source>
        <dbReference type="RuleBase" id="RU367069"/>
    </source>
</evidence>
<evidence type="ECO:0000259" key="12">
    <source>
        <dbReference type="Pfam" id="PF01593"/>
    </source>
</evidence>
<dbReference type="InterPro" id="IPR004572">
    <property type="entry name" value="Protoporphyrinogen_oxidase"/>
</dbReference>
<dbReference type="GO" id="GO:0004729">
    <property type="term" value="F:oxygen-dependent protoporphyrinogen oxidase activity"/>
    <property type="evidence" value="ECO:0007669"/>
    <property type="project" value="UniProtKB-UniRule"/>
</dbReference>
<comment type="catalytic activity">
    <reaction evidence="10 11">
        <text>protoporphyrinogen IX + 3 O2 = protoporphyrin IX + 3 H2O2</text>
        <dbReference type="Rhea" id="RHEA:25576"/>
        <dbReference type="ChEBI" id="CHEBI:15379"/>
        <dbReference type="ChEBI" id="CHEBI:16240"/>
        <dbReference type="ChEBI" id="CHEBI:57306"/>
        <dbReference type="ChEBI" id="CHEBI:57307"/>
        <dbReference type="EC" id="1.3.3.4"/>
    </reaction>
</comment>
<keyword evidence="5 11" id="KW-0285">Flavoprotein</keyword>
<dbReference type="PANTHER" id="PTHR42923:SF3">
    <property type="entry name" value="PROTOPORPHYRINOGEN OXIDASE"/>
    <property type="match status" value="1"/>
</dbReference>
<keyword evidence="14" id="KW-1185">Reference proteome</keyword>
<comment type="cofactor">
    <cofactor evidence="11">
        <name>FAD</name>
        <dbReference type="ChEBI" id="CHEBI:57692"/>
    </cofactor>
    <text evidence="11">Binds 1 FAD per subunit.</text>
</comment>
<dbReference type="SUPFAM" id="SSF54373">
    <property type="entry name" value="FAD-linked reductases, C-terminal domain"/>
    <property type="match status" value="1"/>
</dbReference>
<dbReference type="InterPro" id="IPR050464">
    <property type="entry name" value="Zeta_carotene_desat/Oxidored"/>
</dbReference>
<evidence type="ECO:0000256" key="1">
    <source>
        <dbReference type="ARBA" id="ARBA00002600"/>
    </source>
</evidence>
<keyword evidence="7 11" id="KW-0560">Oxidoreductase</keyword>
<evidence type="ECO:0000256" key="2">
    <source>
        <dbReference type="ARBA" id="ARBA00005073"/>
    </source>
</evidence>
<comment type="caution">
    <text evidence="13">The sequence shown here is derived from an EMBL/GenBank/DDBJ whole genome shotgun (WGS) entry which is preliminary data.</text>
</comment>